<evidence type="ECO:0000313" key="2">
    <source>
        <dbReference type="EMBL" id="ABX67583.1"/>
    </source>
</evidence>
<keyword evidence="1" id="KW-1133">Transmembrane helix</keyword>
<dbReference type="KEGG" id="spq:SPAB_02200"/>
<name>A0A6C6Z1X8_SALPB</name>
<feature type="transmembrane region" description="Helical" evidence="1">
    <location>
        <begin position="20"/>
        <end position="38"/>
    </location>
</feature>
<dbReference type="Proteomes" id="UP000008556">
    <property type="component" value="Chromosome"/>
</dbReference>
<gene>
    <name evidence="2" type="ordered locus">SPAB_02200</name>
</gene>
<dbReference type="EMBL" id="CP000886">
    <property type="protein sequence ID" value="ABX67583.1"/>
    <property type="molecule type" value="Genomic_DNA"/>
</dbReference>
<sequence>MVPGLSPVTAIRTFSLTHLFGVSWIMLLIVFSSGPAAGHR</sequence>
<protein>
    <submittedName>
        <fullName evidence="2">Uncharacterized protein</fullName>
    </submittedName>
</protein>
<accession>A0A6C6Z1X8</accession>
<reference evidence="2 3" key="1">
    <citation type="submission" date="2007-11" db="EMBL/GenBank/DDBJ databases">
        <authorList>
            <consortium name="The Salmonella enterica serovar Paratyphi B Genome Sequencing Project"/>
            <person name="McClelland M."/>
            <person name="Sanderson E.K."/>
            <person name="Porwollik S."/>
            <person name="Spieth J."/>
            <person name="Clifton W.S."/>
            <person name="Fulton R."/>
            <person name="Cordes M."/>
            <person name="Wollam A."/>
            <person name="Shah N."/>
            <person name="Pepin K."/>
            <person name="Bhonagiri V."/>
            <person name="Nash W."/>
            <person name="Johnson M."/>
            <person name="Thiruvilangam P."/>
            <person name="Wilson R."/>
        </authorList>
    </citation>
    <scope>NUCLEOTIDE SEQUENCE [LARGE SCALE GENOMIC DNA]</scope>
    <source>
        <strain evidence="3">ATCC BAA-1250 / SPB7</strain>
    </source>
</reference>
<proteinExistence type="predicted"/>
<evidence type="ECO:0000256" key="1">
    <source>
        <dbReference type="SAM" id="Phobius"/>
    </source>
</evidence>
<keyword evidence="1" id="KW-0472">Membrane</keyword>
<dbReference type="AlphaFoldDB" id="A0A6C6Z1X8"/>
<organism evidence="2 3">
    <name type="scientific">Salmonella paratyphi B (strain ATCC BAA-1250 / SPB7)</name>
    <dbReference type="NCBI Taxonomy" id="1016998"/>
    <lineage>
        <taxon>Bacteria</taxon>
        <taxon>Pseudomonadati</taxon>
        <taxon>Pseudomonadota</taxon>
        <taxon>Gammaproteobacteria</taxon>
        <taxon>Enterobacterales</taxon>
        <taxon>Enterobacteriaceae</taxon>
        <taxon>Salmonella</taxon>
    </lineage>
</organism>
<keyword evidence="1" id="KW-0812">Transmembrane</keyword>
<evidence type="ECO:0000313" key="3">
    <source>
        <dbReference type="Proteomes" id="UP000008556"/>
    </source>
</evidence>